<dbReference type="GO" id="GO:0015969">
    <property type="term" value="P:guanosine tetraphosphate metabolic process"/>
    <property type="evidence" value="ECO:0007669"/>
    <property type="project" value="InterPro"/>
</dbReference>
<name>A0A542YAA4_9MICO</name>
<dbReference type="CDD" id="cd05399">
    <property type="entry name" value="NT_Rel-Spo_like"/>
    <property type="match status" value="1"/>
</dbReference>
<gene>
    <name evidence="2" type="ORF">FB562_2458</name>
</gene>
<keyword evidence="3" id="KW-1185">Reference proteome</keyword>
<dbReference type="PANTHER" id="PTHR47837:SF1">
    <property type="entry name" value="GTP PYROPHOSPHOKINASE YJBM"/>
    <property type="match status" value="1"/>
</dbReference>
<dbReference type="InterPro" id="IPR007685">
    <property type="entry name" value="RelA_SpoT"/>
</dbReference>
<keyword evidence="2" id="KW-0808">Transferase</keyword>
<evidence type="ECO:0000313" key="2">
    <source>
        <dbReference type="EMBL" id="TQL45046.1"/>
    </source>
</evidence>
<dbReference type="AlphaFoldDB" id="A0A542YAA4"/>
<comment type="caution">
    <text evidence="2">The sequence shown here is derived from an EMBL/GenBank/DDBJ whole genome shotgun (WGS) entry which is preliminary data.</text>
</comment>
<dbReference type="InterPro" id="IPR052366">
    <property type="entry name" value="GTP_Pyrophosphokinase"/>
</dbReference>
<dbReference type="RefSeq" id="WP_141881566.1">
    <property type="nucleotide sequence ID" value="NZ_VFOM01000003.1"/>
</dbReference>
<organism evidence="2 3">
    <name type="scientific">Homoserinimonas aerilata</name>
    <dbReference type="NCBI Taxonomy" id="1162970"/>
    <lineage>
        <taxon>Bacteria</taxon>
        <taxon>Bacillati</taxon>
        <taxon>Actinomycetota</taxon>
        <taxon>Actinomycetes</taxon>
        <taxon>Micrococcales</taxon>
        <taxon>Microbacteriaceae</taxon>
        <taxon>Homoserinimonas</taxon>
    </lineage>
</organism>
<dbReference type="GO" id="GO:0016740">
    <property type="term" value="F:transferase activity"/>
    <property type="evidence" value="ECO:0007669"/>
    <property type="project" value="UniProtKB-KW"/>
</dbReference>
<protein>
    <submittedName>
        <fullName evidence="2">PpGpp synthetase/RelA/SpoT-type nucleotidyltransferase</fullName>
    </submittedName>
</protein>
<sequence length="321" mass="36355">MSIESLTERYFEERDALDNALDEWSRQLLAFAHTVDPAATVSGRVKSYRSMLGKAYRVASKVRSWSEFGDLVALKAVFPTSRGVTEFSEWLLDQAAWNPVLDDKQGEPTELKYKSNQFDLESSEIRDSRGEPLKIEVQVRTAVSDAWYVVDHRLQYKGIVELPSDLQRKLNRLIVLAELFDEEVEAVIARQIGLPEYAVARLYDGLVRISETLVDGQTRASRPEGLLELILSSYAEEEMESLETTVNAFVAEHGEALRAVIQRHIYGAHSFVESRDWIYYEPEAILIAERARVKPSLIRAKVAGSDFESVIGPMIVELKSI</sequence>
<dbReference type="Gene3D" id="3.30.460.10">
    <property type="entry name" value="Beta Polymerase, domain 2"/>
    <property type="match status" value="1"/>
</dbReference>
<feature type="domain" description="RelA/SpoT" evidence="1">
    <location>
        <begin position="43"/>
        <end position="157"/>
    </location>
</feature>
<dbReference type="EMBL" id="VFOM01000003">
    <property type="protein sequence ID" value="TQL45046.1"/>
    <property type="molecule type" value="Genomic_DNA"/>
</dbReference>
<proteinExistence type="predicted"/>
<dbReference type="OrthoDB" id="9789634at2"/>
<dbReference type="PANTHER" id="PTHR47837">
    <property type="entry name" value="GTP PYROPHOSPHOKINASE YJBM"/>
    <property type="match status" value="1"/>
</dbReference>
<dbReference type="Proteomes" id="UP000317998">
    <property type="component" value="Unassembled WGS sequence"/>
</dbReference>
<dbReference type="InterPro" id="IPR043519">
    <property type="entry name" value="NT_sf"/>
</dbReference>
<dbReference type="Pfam" id="PF04607">
    <property type="entry name" value="RelA_SpoT"/>
    <property type="match status" value="1"/>
</dbReference>
<evidence type="ECO:0000259" key="1">
    <source>
        <dbReference type="Pfam" id="PF04607"/>
    </source>
</evidence>
<evidence type="ECO:0000313" key="3">
    <source>
        <dbReference type="Proteomes" id="UP000317998"/>
    </source>
</evidence>
<dbReference type="SUPFAM" id="SSF81301">
    <property type="entry name" value="Nucleotidyltransferase"/>
    <property type="match status" value="1"/>
</dbReference>
<accession>A0A542YAA4</accession>
<reference evidence="2 3" key="1">
    <citation type="submission" date="2019-06" db="EMBL/GenBank/DDBJ databases">
        <title>Sequencing the genomes of 1000 actinobacteria strains.</title>
        <authorList>
            <person name="Klenk H.-P."/>
        </authorList>
    </citation>
    <scope>NUCLEOTIDE SEQUENCE [LARGE SCALE GENOMIC DNA]</scope>
    <source>
        <strain evidence="2 3">DSM 26477</strain>
    </source>
</reference>